<feature type="compositionally biased region" description="Basic and acidic residues" evidence="1">
    <location>
        <begin position="93"/>
        <end position="125"/>
    </location>
</feature>
<protein>
    <submittedName>
        <fullName evidence="2">Uncharacterized protein</fullName>
    </submittedName>
</protein>
<sequence length="143" mass="15499">MLNSLKQLANRPTGIASSIRGPRTTTNILRRSYAEQGATSKDGPAATNIRDSPYSGGEASGVDARRSLDSEQRVSKSTTARPVTNPEETGSGRQEESKPSQENMKRPKEEPDGMKRQHVEAEGQKPLDPADDGYGITSKDRSQ</sequence>
<gene>
    <name evidence="2" type="ORF">DOTSEDRAFT_69491</name>
</gene>
<accession>N1PVQ2</accession>
<dbReference type="Proteomes" id="UP000016933">
    <property type="component" value="Unassembled WGS sequence"/>
</dbReference>
<keyword evidence="3" id="KW-1185">Reference proteome</keyword>
<reference evidence="3" key="1">
    <citation type="journal article" date="2012" name="PLoS Genet.">
        <title>The genomes of the fungal plant pathogens Cladosporium fulvum and Dothistroma septosporum reveal adaptation to different hosts and lifestyles but also signatures of common ancestry.</title>
        <authorList>
            <person name="de Wit P.J.G.M."/>
            <person name="van der Burgt A."/>
            <person name="Oekmen B."/>
            <person name="Stergiopoulos I."/>
            <person name="Abd-Elsalam K.A."/>
            <person name="Aerts A.L."/>
            <person name="Bahkali A.H."/>
            <person name="Beenen H.G."/>
            <person name="Chettri P."/>
            <person name="Cox M.P."/>
            <person name="Datema E."/>
            <person name="de Vries R.P."/>
            <person name="Dhillon B."/>
            <person name="Ganley A.R."/>
            <person name="Griffiths S.A."/>
            <person name="Guo Y."/>
            <person name="Hamelin R.C."/>
            <person name="Henrissat B."/>
            <person name="Kabir M.S."/>
            <person name="Jashni M.K."/>
            <person name="Kema G."/>
            <person name="Klaubauf S."/>
            <person name="Lapidus A."/>
            <person name="Levasseur A."/>
            <person name="Lindquist E."/>
            <person name="Mehrabi R."/>
            <person name="Ohm R.A."/>
            <person name="Owen T.J."/>
            <person name="Salamov A."/>
            <person name="Schwelm A."/>
            <person name="Schijlen E."/>
            <person name="Sun H."/>
            <person name="van den Burg H.A."/>
            <person name="van Ham R.C.H.J."/>
            <person name="Zhang S."/>
            <person name="Goodwin S.B."/>
            <person name="Grigoriev I.V."/>
            <person name="Collemare J."/>
            <person name="Bradshaw R.E."/>
        </authorList>
    </citation>
    <scope>NUCLEOTIDE SEQUENCE [LARGE SCALE GENOMIC DNA]</scope>
    <source>
        <strain evidence="3">NZE10 / CBS 128990</strain>
    </source>
</reference>
<evidence type="ECO:0000256" key="1">
    <source>
        <dbReference type="SAM" id="MobiDB-lite"/>
    </source>
</evidence>
<organism evidence="2 3">
    <name type="scientific">Dothistroma septosporum (strain NZE10 / CBS 128990)</name>
    <name type="common">Red band needle blight fungus</name>
    <name type="synonym">Mycosphaerella pini</name>
    <dbReference type="NCBI Taxonomy" id="675120"/>
    <lineage>
        <taxon>Eukaryota</taxon>
        <taxon>Fungi</taxon>
        <taxon>Dikarya</taxon>
        <taxon>Ascomycota</taxon>
        <taxon>Pezizomycotina</taxon>
        <taxon>Dothideomycetes</taxon>
        <taxon>Dothideomycetidae</taxon>
        <taxon>Mycosphaerellales</taxon>
        <taxon>Mycosphaerellaceae</taxon>
        <taxon>Dothistroma</taxon>
    </lineage>
</organism>
<feature type="compositionally biased region" description="Polar residues" evidence="1">
    <location>
        <begin position="75"/>
        <end position="92"/>
    </location>
</feature>
<dbReference type="eggNOG" id="ENOG502RHUS">
    <property type="taxonomic scope" value="Eukaryota"/>
</dbReference>
<feature type="compositionally biased region" description="Basic and acidic residues" evidence="1">
    <location>
        <begin position="63"/>
        <end position="74"/>
    </location>
</feature>
<dbReference type="OrthoDB" id="4765225at2759"/>
<dbReference type="OMA" id="KDEPDHI"/>
<dbReference type="AlphaFoldDB" id="N1PVQ2"/>
<dbReference type="HOGENOM" id="CLU_1806124_0_0_1"/>
<proteinExistence type="predicted"/>
<name>N1PVQ2_DOTSN</name>
<reference evidence="2 3" key="2">
    <citation type="journal article" date="2012" name="PLoS Pathog.">
        <title>Diverse lifestyles and strategies of plant pathogenesis encoded in the genomes of eighteen Dothideomycetes fungi.</title>
        <authorList>
            <person name="Ohm R.A."/>
            <person name="Feau N."/>
            <person name="Henrissat B."/>
            <person name="Schoch C.L."/>
            <person name="Horwitz B.A."/>
            <person name="Barry K.W."/>
            <person name="Condon B.J."/>
            <person name="Copeland A.C."/>
            <person name="Dhillon B."/>
            <person name="Glaser F."/>
            <person name="Hesse C.N."/>
            <person name="Kosti I."/>
            <person name="LaButti K."/>
            <person name="Lindquist E.A."/>
            <person name="Lucas S."/>
            <person name="Salamov A.A."/>
            <person name="Bradshaw R.E."/>
            <person name="Ciuffetti L."/>
            <person name="Hamelin R.C."/>
            <person name="Kema G.H.J."/>
            <person name="Lawrence C."/>
            <person name="Scott J.A."/>
            <person name="Spatafora J.W."/>
            <person name="Turgeon B.G."/>
            <person name="de Wit P.J.G.M."/>
            <person name="Zhong S."/>
            <person name="Goodwin S.B."/>
            <person name="Grigoriev I.V."/>
        </authorList>
    </citation>
    <scope>NUCLEOTIDE SEQUENCE [LARGE SCALE GENOMIC DNA]</scope>
    <source>
        <strain evidence="3">NZE10 / CBS 128990</strain>
    </source>
</reference>
<evidence type="ECO:0000313" key="2">
    <source>
        <dbReference type="EMBL" id="EME47556.1"/>
    </source>
</evidence>
<feature type="region of interest" description="Disordered" evidence="1">
    <location>
        <begin position="1"/>
        <end position="143"/>
    </location>
</feature>
<evidence type="ECO:0000313" key="3">
    <source>
        <dbReference type="Proteomes" id="UP000016933"/>
    </source>
</evidence>
<dbReference type="STRING" id="675120.N1PVQ2"/>
<dbReference type="EMBL" id="KB446536">
    <property type="protein sequence ID" value="EME47556.1"/>
    <property type="molecule type" value="Genomic_DNA"/>
</dbReference>